<feature type="domain" description="NAD-dependent epimerase/dehydratase" evidence="7">
    <location>
        <begin position="2"/>
        <end position="203"/>
    </location>
</feature>
<reference evidence="8 9" key="1">
    <citation type="submission" date="2020-08" db="EMBL/GenBank/DDBJ databases">
        <title>A Genomic Blueprint of the Chicken Gut Microbiome.</title>
        <authorList>
            <person name="Gilroy R."/>
            <person name="Ravi A."/>
            <person name="Getino M."/>
            <person name="Pursley I."/>
            <person name="Horton D.L."/>
            <person name="Alikhan N.-F."/>
            <person name="Baker D."/>
            <person name="Gharbi K."/>
            <person name="Hall N."/>
            <person name="Watson M."/>
            <person name="Adriaenssens E.M."/>
            <person name="Foster-Nyarko E."/>
            <person name="Jarju S."/>
            <person name="Secka A."/>
            <person name="Antonio M."/>
            <person name="Oren A."/>
            <person name="Chaudhuri R."/>
            <person name="La Ragione R.M."/>
            <person name="Hildebrand F."/>
            <person name="Pallen M.J."/>
        </authorList>
    </citation>
    <scope>NUCLEOTIDE SEQUENCE [LARGE SCALE GENOMIC DNA]</scope>
    <source>
        <strain evidence="8 9">Sa1YVA6</strain>
    </source>
</reference>
<evidence type="ECO:0000256" key="6">
    <source>
        <dbReference type="ARBA" id="ARBA00033067"/>
    </source>
</evidence>
<accession>A0ABR8XIR3</accession>
<evidence type="ECO:0000256" key="5">
    <source>
        <dbReference type="ARBA" id="ARBA00031367"/>
    </source>
</evidence>
<dbReference type="PANTHER" id="PTHR43725:SF53">
    <property type="entry name" value="UDP-ARABINOSE 4-EPIMERASE 1"/>
    <property type="match status" value="1"/>
</dbReference>
<gene>
    <name evidence="8" type="ORF">H9632_02040</name>
</gene>
<dbReference type="RefSeq" id="WP_191702449.1">
    <property type="nucleotide sequence ID" value="NZ_JACSPW010000001.1"/>
</dbReference>
<dbReference type="SUPFAM" id="SSF51735">
    <property type="entry name" value="NAD(P)-binding Rossmann-fold domains"/>
    <property type="match status" value="1"/>
</dbReference>
<proteinExistence type="inferred from homology"/>
<comment type="caution">
    <text evidence="8">The sequence shown here is derived from an EMBL/GenBank/DDBJ whole genome shotgun (WGS) entry which is preliminary data.</text>
</comment>
<comment type="pathway">
    <text evidence="1">Carbohydrate metabolism; galactose metabolism.</text>
</comment>
<dbReference type="Gene3D" id="3.90.25.10">
    <property type="entry name" value="UDP-galactose 4-epimerase, domain 1"/>
    <property type="match status" value="1"/>
</dbReference>
<keyword evidence="4" id="KW-0299">Galactose metabolism</keyword>
<keyword evidence="9" id="KW-1185">Reference proteome</keyword>
<name>A0ABR8XIR3_9BACL</name>
<evidence type="ECO:0000256" key="4">
    <source>
        <dbReference type="ARBA" id="ARBA00023144"/>
    </source>
</evidence>
<dbReference type="Proteomes" id="UP000600565">
    <property type="component" value="Unassembled WGS sequence"/>
</dbReference>
<evidence type="ECO:0000259" key="7">
    <source>
        <dbReference type="Pfam" id="PF01370"/>
    </source>
</evidence>
<dbReference type="Pfam" id="PF01370">
    <property type="entry name" value="Epimerase"/>
    <property type="match status" value="1"/>
</dbReference>
<organism evidence="8 9">
    <name type="scientific">Solibacillus merdavium</name>
    <dbReference type="NCBI Taxonomy" id="2762218"/>
    <lineage>
        <taxon>Bacteria</taxon>
        <taxon>Bacillati</taxon>
        <taxon>Bacillota</taxon>
        <taxon>Bacilli</taxon>
        <taxon>Bacillales</taxon>
        <taxon>Caryophanaceae</taxon>
        <taxon>Solibacillus</taxon>
    </lineage>
</organism>
<protein>
    <recommendedName>
        <fullName evidence="3">UDP-glucose 4-epimerase</fullName>
    </recommendedName>
    <alternativeName>
        <fullName evidence="6">Galactowaldenase</fullName>
    </alternativeName>
    <alternativeName>
        <fullName evidence="5">UDP-galactose 4-epimerase</fullName>
    </alternativeName>
</protein>
<dbReference type="Gene3D" id="3.40.50.720">
    <property type="entry name" value="NAD(P)-binding Rossmann-like Domain"/>
    <property type="match status" value="2"/>
</dbReference>
<dbReference type="InterPro" id="IPR036291">
    <property type="entry name" value="NAD(P)-bd_dom_sf"/>
</dbReference>
<evidence type="ECO:0000313" key="9">
    <source>
        <dbReference type="Proteomes" id="UP000600565"/>
    </source>
</evidence>
<evidence type="ECO:0000256" key="1">
    <source>
        <dbReference type="ARBA" id="ARBA00004947"/>
    </source>
</evidence>
<comment type="similarity">
    <text evidence="2">Belongs to the NAD(P)-dependent epimerase/dehydratase family.</text>
</comment>
<evidence type="ECO:0000256" key="3">
    <source>
        <dbReference type="ARBA" id="ARBA00018569"/>
    </source>
</evidence>
<evidence type="ECO:0000313" key="8">
    <source>
        <dbReference type="EMBL" id="MBD8031831.1"/>
    </source>
</evidence>
<sequence>MILVVGGAGYIGSHVVNRLVETEQVVVYDNLSTGCREAVNEQAIFIEGELADEKRLTHVFSLFSIKTVVHLAAASPEVESNENPQLYYENNVTATLVLLKVMREHHVKNIIYSSTVLTYARTNEPLHEQSYIETTNSYARSKYFSEQILQDYTLAYKMNCIVLRYLNGSGSQEGDLVNAFSLALETVAKNEQVFKIYNLGNGQGSLVKEIKETNEEITNNNINLSSSRIEDQPVFIESLKKIQQELGYYAEKNLQHMISNAWNGHQNKNFNF</sequence>
<evidence type="ECO:0000256" key="2">
    <source>
        <dbReference type="ARBA" id="ARBA00007637"/>
    </source>
</evidence>
<keyword evidence="4" id="KW-0119">Carbohydrate metabolism</keyword>
<dbReference type="InterPro" id="IPR001509">
    <property type="entry name" value="Epimerase_deHydtase"/>
</dbReference>
<dbReference type="EMBL" id="JACSPW010000001">
    <property type="protein sequence ID" value="MBD8031831.1"/>
    <property type="molecule type" value="Genomic_DNA"/>
</dbReference>
<dbReference type="PANTHER" id="PTHR43725">
    <property type="entry name" value="UDP-GLUCOSE 4-EPIMERASE"/>
    <property type="match status" value="1"/>
</dbReference>